<sequence>MYHRALLTNSQLIKRKLPIQPICHRCGEDTETPEHALVFCSSLRPLWSKLRIWNVLNRGRSGSLAELLVYLFEVLDQNNFSLLSMLWWWLWYDRNSVLFGKKQSRLEVIDVLAKEALEEFHGVGVSSGCRVLGASEASEARLGVRFGGVGQGRPRRGCVPTRGGRVCDVRGCGNHPGEGISWGSGCPEAEGGGGLPWAVGAIGDFQVAVAEVLTLRAGLLWATRLGFSLVRVETDSSVRLGMNGASTTKRPRMNGASTVRSGSILH</sequence>
<dbReference type="Gramene" id="evm.model.10.711">
    <property type="protein sequence ID" value="cds.evm.model.10.711"/>
    <property type="gene ID" value="evm.TU.10.711"/>
</dbReference>
<dbReference type="AlphaFoldDB" id="A0A803QQ25"/>
<evidence type="ECO:0000313" key="4">
    <source>
        <dbReference type="Proteomes" id="UP000596661"/>
    </source>
</evidence>
<evidence type="ECO:0000313" key="3">
    <source>
        <dbReference type="EnsemblPlants" id="cds.evm.model.10.711"/>
    </source>
</evidence>
<proteinExistence type="predicted"/>
<evidence type="ECO:0000259" key="2">
    <source>
        <dbReference type="Pfam" id="PF13966"/>
    </source>
</evidence>
<dbReference type="Pfam" id="PF13966">
    <property type="entry name" value="zf-RVT"/>
    <property type="match status" value="1"/>
</dbReference>
<keyword evidence="4" id="KW-1185">Reference proteome</keyword>
<accession>A0A803QQ25</accession>
<name>A0A803QQ25_CANSA</name>
<reference evidence="3" key="1">
    <citation type="submission" date="2021-03" db="UniProtKB">
        <authorList>
            <consortium name="EnsemblPlants"/>
        </authorList>
    </citation>
    <scope>IDENTIFICATION</scope>
</reference>
<evidence type="ECO:0000256" key="1">
    <source>
        <dbReference type="SAM" id="MobiDB-lite"/>
    </source>
</evidence>
<feature type="domain" description="Reverse transcriptase zinc-binding" evidence="2">
    <location>
        <begin position="2"/>
        <end position="47"/>
    </location>
</feature>
<dbReference type="EnsemblPlants" id="evm.model.10.711">
    <property type="protein sequence ID" value="cds.evm.model.10.711"/>
    <property type="gene ID" value="evm.TU.10.711"/>
</dbReference>
<dbReference type="Proteomes" id="UP000596661">
    <property type="component" value="Unassembled WGS sequence"/>
</dbReference>
<feature type="compositionally biased region" description="Polar residues" evidence="1">
    <location>
        <begin position="255"/>
        <end position="266"/>
    </location>
</feature>
<dbReference type="InterPro" id="IPR026960">
    <property type="entry name" value="RVT-Znf"/>
</dbReference>
<dbReference type="EMBL" id="UZAU01000810">
    <property type="status" value="NOT_ANNOTATED_CDS"/>
    <property type="molecule type" value="Genomic_DNA"/>
</dbReference>
<feature type="region of interest" description="Disordered" evidence="1">
    <location>
        <begin position="241"/>
        <end position="266"/>
    </location>
</feature>
<protein>
    <recommendedName>
        <fullName evidence="2">Reverse transcriptase zinc-binding domain-containing protein</fullName>
    </recommendedName>
</protein>
<organism evidence="3 4">
    <name type="scientific">Cannabis sativa</name>
    <name type="common">Hemp</name>
    <name type="synonym">Marijuana</name>
    <dbReference type="NCBI Taxonomy" id="3483"/>
    <lineage>
        <taxon>Eukaryota</taxon>
        <taxon>Viridiplantae</taxon>
        <taxon>Streptophyta</taxon>
        <taxon>Embryophyta</taxon>
        <taxon>Tracheophyta</taxon>
        <taxon>Spermatophyta</taxon>
        <taxon>Magnoliopsida</taxon>
        <taxon>eudicotyledons</taxon>
        <taxon>Gunneridae</taxon>
        <taxon>Pentapetalae</taxon>
        <taxon>rosids</taxon>
        <taxon>fabids</taxon>
        <taxon>Rosales</taxon>
        <taxon>Cannabaceae</taxon>
        <taxon>Cannabis</taxon>
    </lineage>
</organism>